<feature type="compositionally biased region" description="Low complexity" evidence="1">
    <location>
        <begin position="583"/>
        <end position="600"/>
    </location>
</feature>
<feature type="region of interest" description="Disordered" evidence="1">
    <location>
        <begin position="296"/>
        <end position="755"/>
    </location>
</feature>
<sequence>MKLAAKAQFGADVIESPTSAQVVDIYVDNGSTLPPGVAFSALSSATGPSSAVLTANAVIPPGTDDVVLAAATQIVSSVVPSAAGIGALAAVVSSAIRGLPVASALGLPVIPPVGPGLAATSAIALGLGGFGSLSVPEVQSQDVSDALTPVSLDDPTVGVEAAPAPAPVVAPAPAPVVAPAPAEASVNDTPVSDAAAPVVEPNPATPPAADAALLANNGETVTPNLPAPLPNANDLPVSGFAVGDPAAVDTTLPINNAVDVPAAQPPLPNEGVVPALPAPGDGTPIPAAAPADGSVQALDTVDPGLPPPAGGDPGAVGATAVQPLADVSPYDPFTGANDGPFIPQKPPIGPSGYDGDDDTQYDAEDQGKGPHGRRPGQDPKDPSPGGDVEDTTQYDGEDYGNGPNGQSKSHGKKPTKGNGPDQSGDDSDEECPEWCLEDDGTSSPERSSHDHSSNTTSAMHAKETGGKTKHKKKKAKKTSKTPHRIAVTVDDNVVYTSDYKREVADAAPSSGGFSGFKWPSKKTDDTSESSNDIKGSQGQGQDKPSEGQGQDKDSSSDGSSQNDKEISDQLQKASKGQRGGGNAADNAADNAPDNAADSGDGVSGSTLPDWLNDLQKPKESGSPDSAKNITAVSSGAKDSSGTSSGSENDSAKGKKKKKKKSKGKCPKSCKNKKGSKPSGASSGKPSETGLGGQPTGAPTESATGTPDFAAPTTFVTLASEKEDEALATKAKGGDSPGATGEAGKGGLPAGKEDSGDTFTGSTLAGVCPKQCNPFNPAENLCDHESSGCTTAGGSKYYCACRAGYKLNDSSNKDFSKQFKVSGQPYVYVYPGAKCDKLCDDGLCDEVLMRDQCV</sequence>
<name>A0A9W9C6Y8_9PLEO</name>
<evidence type="ECO:0000313" key="2">
    <source>
        <dbReference type="EMBL" id="KAJ4346913.1"/>
    </source>
</evidence>
<dbReference type="EMBL" id="JAPEUX010000008">
    <property type="protein sequence ID" value="KAJ4346913.1"/>
    <property type="molecule type" value="Genomic_DNA"/>
</dbReference>
<comment type="caution">
    <text evidence="2">The sequence shown here is derived from an EMBL/GenBank/DDBJ whole genome shotgun (WGS) entry which is preliminary data.</text>
</comment>
<feature type="compositionally biased region" description="Basic residues" evidence="1">
    <location>
        <begin position="467"/>
        <end position="483"/>
    </location>
</feature>
<feature type="compositionally biased region" description="Polar residues" evidence="1">
    <location>
        <begin position="622"/>
        <end position="632"/>
    </location>
</feature>
<feature type="compositionally biased region" description="Acidic residues" evidence="1">
    <location>
        <begin position="423"/>
        <end position="440"/>
    </location>
</feature>
<feature type="compositionally biased region" description="Low complexity" evidence="1">
    <location>
        <begin position="633"/>
        <end position="646"/>
    </location>
</feature>
<feature type="compositionally biased region" description="Acidic residues" evidence="1">
    <location>
        <begin position="354"/>
        <end position="364"/>
    </location>
</feature>
<organism evidence="2 3">
    <name type="scientific">Didymosphaeria variabile</name>
    <dbReference type="NCBI Taxonomy" id="1932322"/>
    <lineage>
        <taxon>Eukaryota</taxon>
        <taxon>Fungi</taxon>
        <taxon>Dikarya</taxon>
        <taxon>Ascomycota</taxon>
        <taxon>Pezizomycotina</taxon>
        <taxon>Dothideomycetes</taxon>
        <taxon>Pleosporomycetidae</taxon>
        <taxon>Pleosporales</taxon>
        <taxon>Massarineae</taxon>
        <taxon>Didymosphaeriaceae</taxon>
        <taxon>Didymosphaeria</taxon>
    </lineage>
</organism>
<dbReference type="Proteomes" id="UP001140513">
    <property type="component" value="Unassembled WGS sequence"/>
</dbReference>
<protein>
    <submittedName>
        <fullName evidence="2">Uncharacterized protein</fullName>
    </submittedName>
</protein>
<dbReference type="AlphaFoldDB" id="A0A9W9C6Y8"/>
<feature type="compositionally biased region" description="Basic and acidic residues" evidence="1">
    <location>
        <begin position="543"/>
        <end position="555"/>
    </location>
</feature>
<evidence type="ECO:0000256" key="1">
    <source>
        <dbReference type="SAM" id="MobiDB-lite"/>
    </source>
</evidence>
<feature type="compositionally biased region" description="Low complexity" evidence="1">
    <location>
        <begin position="676"/>
        <end position="686"/>
    </location>
</feature>
<evidence type="ECO:0000313" key="3">
    <source>
        <dbReference type="Proteomes" id="UP001140513"/>
    </source>
</evidence>
<proteinExistence type="predicted"/>
<accession>A0A9W9C6Y8</accession>
<feature type="compositionally biased region" description="Polar residues" evidence="1">
    <location>
        <begin position="528"/>
        <end position="542"/>
    </location>
</feature>
<reference evidence="2" key="1">
    <citation type="submission" date="2022-10" db="EMBL/GenBank/DDBJ databases">
        <title>Tapping the CABI collections for fungal endophytes: first genome assemblies for Collariella, Neodidymelliopsis, Ascochyta clinopodiicola, Didymella pomorum, Didymosphaeria variabile, Neocosmospora piperis and Neocucurbitaria cava.</title>
        <authorList>
            <person name="Hill R."/>
        </authorList>
    </citation>
    <scope>NUCLEOTIDE SEQUENCE</scope>
    <source>
        <strain evidence="2">IMI 356815</strain>
    </source>
</reference>
<gene>
    <name evidence="2" type="ORF">N0V89_010846</name>
</gene>
<keyword evidence="3" id="KW-1185">Reference proteome</keyword>
<dbReference type="GeneID" id="80914376"/>
<feature type="compositionally biased region" description="Acidic residues" evidence="1">
    <location>
        <begin position="387"/>
        <end position="398"/>
    </location>
</feature>
<dbReference type="RefSeq" id="XP_056066713.1">
    <property type="nucleotide sequence ID" value="XM_056219586.1"/>
</dbReference>
<feature type="compositionally biased region" description="Basic residues" evidence="1">
    <location>
        <begin position="653"/>
        <end position="675"/>
    </location>
</feature>
<dbReference type="OrthoDB" id="291007at2759"/>